<dbReference type="RefSeq" id="WP_191728756.1">
    <property type="nucleotide sequence ID" value="NZ_JACSQJ010000002.1"/>
</dbReference>
<accession>A0ABR8UIA8</accession>
<comment type="caution">
    <text evidence="1">The sequence shown here is derived from an EMBL/GenBank/DDBJ whole genome shotgun (WGS) entry which is preliminary data.</text>
</comment>
<sequence length="67" mass="6859">MLRVLAGLVLLALVPGFWTAMLGCAVLGLGCTSIVPVMFSLAGEQTRMPAELAIPAVTTLGYAGVLL</sequence>
<name>A0ABR8UIA8_9GAMM</name>
<organism evidence="1 2">
    <name type="scientific">Luteimonas colneyensis</name>
    <dbReference type="NCBI Taxonomy" id="2762230"/>
    <lineage>
        <taxon>Bacteria</taxon>
        <taxon>Pseudomonadati</taxon>
        <taxon>Pseudomonadota</taxon>
        <taxon>Gammaproteobacteria</taxon>
        <taxon>Lysobacterales</taxon>
        <taxon>Lysobacteraceae</taxon>
        <taxon>Luteimonas</taxon>
    </lineage>
</organism>
<proteinExistence type="predicted"/>
<gene>
    <name evidence="1" type="ORF">H9645_05715</name>
</gene>
<evidence type="ECO:0000313" key="2">
    <source>
        <dbReference type="Proteomes" id="UP000647183"/>
    </source>
</evidence>
<evidence type="ECO:0000313" key="1">
    <source>
        <dbReference type="EMBL" id="MBD7987523.1"/>
    </source>
</evidence>
<dbReference type="EMBL" id="JACSQJ010000002">
    <property type="protein sequence ID" value="MBD7987523.1"/>
    <property type="molecule type" value="Genomic_DNA"/>
</dbReference>
<dbReference type="PROSITE" id="PS51257">
    <property type="entry name" value="PROKAR_LIPOPROTEIN"/>
    <property type="match status" value="1"/>
</dbReference>
<dbReference type="Proteomes" id="UP000647183">
    <property type="component" value="Unassembled WGS sequence"/>
</dbReference>
<protein>
    <submittedName>
        <fullName evidence="1">Uncharacterized protein</fullName>
    </submittedName>
</protein>
<keyword evidence="2" id="KW-1185">Reference proteome</keyword>
<reference evidence="1 2" key="1">
    <citation type="submission" date="2020-08" db="EMBL/GenBank/DDBJ databases">
        <title>A Genomic Blueprint of the Chicken Gut Microbiome.</title>
        <authorList>
            <person name="Gilroy R."/>
            <person name="Ravi A."/>
            <person name="Getino M."/>
            <person name="Pursley I."/>
            <person name="Horton D.L."/>
            <person name="Alikhan N.-F."/>
            <person name="Baker D."/>
            <person name="Gharbi K."/>
            <person name="Hall N."/>
            <person name="Watson M."/>
            <person name="Adriaenssens E.M."/>
            <person name="Foster-Nyarko E."/>
            <person name="Jarju S."/>
            <person name="Secka A."/>
            <person name="Antonio M."/>
            <person name="Oren A."/>
            <person name="Chaudhuri R."/>
            <person name="La Ragione R.M."/>
            <person name="Hildebrand F."/>
            <person name="Pallen M.J."/>
        </authorList>
    </citation>
    <scope>NUCLEOTIDE SEQUENCE [LARGE SCALE GENOMIC DNA]</scope>
    <source>
        <strain evidence="1 2">Sa2BVA3</strain>
    </source>
</reference>